<feature type="transmembrane region" description="Helical" evidence="15">
    <location>
        <begin position="705"/>
        <end position="722"/>
    </location>
</feature>
<dbReference type="GO" id="GO:0030010">
    <property type="term" value="P:establishment of cell polarity"/>
    <property type="evidence" value="ECO:0007669"/>
    <property type="project" value="UniProtKB-ARBA"/>
</dbReference>
<dbReference type="Proteomes" id="UP000509510">
    <property type="component" value="Chromosome III"/>
</dbReference>
<dbReference type="Gene3D" id="3.40.50.300">
    <property type="entry name" value="P-loop containing nucleotide triphosphate hydrolases"/>
    <property type="match status" value="1"/>
</dbReference>
<dbReference type="GO" id="GO:0005886">
    <property type="term" value="C:plasma membrane"/>
    <property type="evidence" value="ECO:0007669"/>
    <property type="project" value="UniProtKB-SubCell"/>
</dbReference>
<keyword evidence="7 15" id="KW-0812">Transmembrane</keyword>
<evidence type="ECO:0000313" key="18">
    <source>
        <dbReference type="Proteomes" id="UP000509510"/>
    </source>
</evidence>
<dbReference type="EMBL" id="CP055900">
    <property type="protein sequence ID" value="QKX59166.1"/>
    <property type="molecule type" value="Genomic_DNA"/>
</dbReference>
<evidence type="ECO:0000256" key="4">
    <source>
        <dbReference type="ARBA" id="ARBA00022475"/>
    </source>
</evidence>
<keyword evidence="11 15" id="KW-0472">Membrane</keyword>
<dbReference type="SUPFAM" id="SSF52540">
    <property type="entry name" value="P-loop containing nucleoside triphosphate hydrolases"/>
    <property type="match status" value="1"/>
</dbReference>
<feature type="transmembrane region" description="Helical" evidence="15">
    <location>
        <begin position="578"/>
        <end position="610"/>
    </location>
</feature>
<dbReference type="PROSITE" id="PS51420">
    <property type="entry name" value="RHO"/>
    <property type="match status" value="1"/>
</dbReference>
<dbReference type="CDD" id="cd01874">
    <property type="entry name" value="Cdc42"/>
    <property type="match status" value="1"/>
</dbReference>
<keyword evidence="6" id="KW-0132">Cell division</keyword>
<evidence type="ECO:0000256" key="5">
    <source>
        <dbReference type="ARBA" id="ARBA00022481"/>
    </source>
</evidence>
<keyword evidence="14" id="KW-0131">Cell cycle</keyword>
<dbReference type="GO" id="GO:0015343">
    <property type="term" value="F:siderophore-iron transmembrane transporter activity"/>
    <property type="evidence" value="ECO:0007669"/>
    <property type="project" value="TreeGrafter"/>
</dbReference>
<dbReference type="Pfam" id="PF07081">
    <property type="entry name" value="DUF1349"/>
    <property type="match status" value="1"/>
</dbReference>
<feature type="transmembrane region" description="Helical" evidence="15">
    <location>
        <begin position="872"/>
        <end position="892"/>
    </location>
</feature>
<dbReference type="PROSITE" id="PS51419">
    <property type="entry name" value="RAB"/>
    <property type="match status" value="1"/>
</dbReference>
<dbReference type="PROSITE" id="PS51421">
    <property type="entry name" value="RAS"/>
    <property type="match status" value="1"/>
</dbReference>
<evidence type="ECO:0000256" key="6">
    <source>
        <dbReference type="ARBA" id="ARBA00022618"/>
    </source>
</evidence>
<keyword evidence="5" id="KW-0488">Methylation</keyword>
<evidence type="ECO:0000313" key="17">
    <source>
        <dbReference type="EMBL" id="QKX59166.1"/>
    </source>
</evidence>
<dbReference type="PRINTS" id="PR00449">
    <property type="entry name" value="RASTRNSFRMNG"/>
</dbReference>
<dbReference type="InterPro" id="IPR011701">
    <property type="entry name" value="MFS"/>
</dbReference>
<comment type="similarity">
    <text evidence="3">Belongs to the small GTPase superfamily. Rho family. CDC42 subfamily.</text>
</comment>
<keyword evidence="10" id="KW-0342">GTP-binding</keyword>
<dbReference type="Gene3D" id="1.20.1250.20">
    <property type="entry name" value="MFS general substrate transporter like domains"/>
    <property type="match status" value="2"/>
</dbReference>
<dbReference type="InterPro" id="IPR001806">
    <property type="entry name" value="Small_GTPase"/>
</dbReference>
<dbReference type="InterPro" id="IPR020846">
    <property type="entry name" value="MFS_dom"/>
</dbReference>
<dbReference type="Pfam" id="PF00071">
    <property type="entry name" value="Ras"/>
    <property type="match status" value="1"/>
</dbReference>
<feature type="transmembrane region" description="Helical" evidence="15">
    <location>
        <begin position="622"/>
        <end position="640"/>
    </location>
</feature>
<dbReference type="AlphaFoldDB" id="A0A7H8QZI2"/>
<feature type="transmembrane region" description="Helical" evidence="15">
    <location>
        <begin position="535"/>
        <end position="557"/>
    </location>
</feature>
<dbReference type="OrthoDB" id="2241241at2759"/>
<keyword evidence="8" id="KW-0547">Nucleotide-binding</keyword>
<dbReference type="SMART" id="SM00173">
    <property type="entry name" value="RAS"/>
    <property type="match status" value="1"/>
</dbReference>
<dbReference type="PANTHER" id="PTHR23501">
    <property type="entry name" value="MAJOR FACILITATOR SUPERFAMILY"/>
    <property type="match status" value="1"/>
</dbReference>
<dbReference type="InterPro" id="IPR005225">
    <property type="entry name" value="Small_GTP-bd"/>
</dbReference>
<feature type="transmembrane region" description="Helical" evidence="15">
    <location>
        <begin position="441"/>
        <end position="460"/>
    </location>
</feature>
<dbReference type="GO" id="GO:0051286">
    <property type="term" value="C:cell tip"/>
    <property type="evidence" value="ECO:0007669"/>
    <property type="project" value="UniProtKB-ARBA"/>
</dbReference>
<name>A0A7H8QZI2_TALRU</name>
<feature type="transmembrane region" description="Helical" evidence="15">
    <location>
        <begin position="729"/>
        <end position="748"/>
    </location>
</feature>
<evidence type="ECO:0000256" key="15">
    <source>
        <dbReference type="SAM" id="Phobius"/>
    </source>
</evidence>
<dbReference type="SMART" id="SM00175">
    <property type="entry name" value="RAB"/>
    <property type="match status" value="1"/>
</dbReference>
<feature type="transmembrane region" description="Helical" evidence="15">
    <location>
        <begin position="661"/>
        <end position="685"/>
    </location>
</feature>
<evidence type="ECO:0000256" key="13">
    <source>
        <dbReference type="ARBA" id="ARBA00023289"/>
    </source>
</evidence>
<dbReference type="RefSeq" id="XP_035345344.1">
    <property type="nucleotide sequence ID" value="XM_035489451.1"/>
</dbReference>
<evidence type="ECO:0000259" key="16">
    <source>
        <dbReference type="PROSITE" id="PS50850"/>
    </source>
</evidence>
<reference evidence="18" key="1">
    <citation type="submission" date="2020-06" db="EMBL/GenBank/DDBJ databases">
        <title>A chromosome-scale genome assembly of Talaromyces rugulosus W13939.</title>
        <authorList>
            <person name="Wang B."/>
            <person name="Guo L."/>
            <person name="Ye K."/>
            <person name="Wang L."/>
        </authorList>
    </citation>
    <scope>NUCLEOTIDE SEQUENCE [LARGE SCALE GENOMIC DNA]</scope>
    <source>
        <strain evidence="18">W13939</strain>
    </source>
</reference>
<feature type="domain" description="Major facilitator superfamily (MFS) profile" evidence="16">
    <location>
        <begin position="378"/>
        <end position="891"/>
    </location>
</feature>
<evidence type="ECO:0000256" key="2">
    <source>
        <dbReference type="ARBA" id="ARBA00004342"/>
    </source>
</evidence>
<evidence type="ECO:0000256" key="12">
    <source>
        <dbReference type="ARBA" id="ARBA00023288"/>
    </source>
</evidence>
<evidence type="ECO:0000256" key="7">
    <source>
        <dbReference type="ARBA" id="ARBA00022692"/>
    </source>
</evidence>
<evidence type="ECO:0000256" key="10">
    <source>
        <dbReference type="ARBA" id="ARBA00023134"/>
    </source>
</evidence>
<proteinExistence type="inferred from homology"/>
<dbReference type="FunFam" id="1.20.1250.20:FF:000510">
    <property type="entry name" value="Siderophore iron transporter mirC"/>
    <property type="match status" value="1"/>
</dbReference>
<dbReference type="PROSITE" id="PS50850">
    <property type="entry name" value="MFS"/>
    <property type="match status" value="1"/>
</dbReference>
<dbReference type="InterPro" id="IPR036259">
    <property type="entry name" value="MFS_trans_sf"/>
</dbReference>
<sequence>MGFTFAHSAQPVPSANDLPVSFSITAGSSTDVWEKPPATKSFNAPILYKAIPLRSFKRARVSIIAPWTQLYDQGGLILVINPDTAETNNNTQRKWIKTGIELTAGKPHLSVVAKDRWADWSLAPVPSGGNAATIEMAREDDGSLWVYLVEGCLRVPLREVTWAFEDNDTAQCWIGAFAAKPSIQGEDLTVDFRHLVIVEESYYLVVLVVSDYPTLLLLAAAAGQGALAAIPLAGPRRQLPPDLQPAAAHTSFTPKHSHRTPTSSILCRLYCLTLQPPSFRQVNASATTASLLRWLAKIVASLAGMTLLDASTDPATDASTNSRSYGTMPDDLHIVDRESDRLLYPHSVYEPDEDDSETDVQDGVHKIEAINLTWTSRSLMIAYMGIFLMAFCTSLEGQTVSSLAVYATSAFSKHSLISTVLVVQNVVNAVIKPPMAKVADVFGRFEAFCISILIYVLGYIQMAASTNVQTYASAQIFYSAGSTGLQILQQVFIADSSDLLNRALFALLPELPFLVTVWIGPTIANAVLENSSWRWGYGMWAIILPATFLPLALSLLFNQRKAKRLRLIRSRAPKRRRFLDALHSTLVELDMFGLILLSAAVSLLLIPLTLAANSADGWHNDGIVAMMSIGCVCLVLFPAWESSRRLAPKPLLSLHLLTERTALAGCALAFFYFMAFYFSVQPYFYSYLQVVQDYEVATAGRVTQTFSFTSTIAAFGVSLFIKYTGRYRIYVVIGAVIYISGLIAMLLYRQEGSSTVQILGTQVLVGVGGGLINVPVQLGVQASAHHQEVAGATAMFLTALEMGGAVGAAVSGAVWTHQIPKRLAQYLPAESQADASEIFGKLTKARSYPMGSATRTAINRAYQETMNNLVCLAILVALPVIPLSLAMTDYRLDQMGATRKRRQSEQRDTSPGECVVVGDGAVGKTCLLISYTTNKFPSEYVPTVFDNYAVTVMIGDEPYTLGLFDTAGQEDYDRLRPLSYPQTDVFLVCFSVTSPASFENVREKWFPEVHHHCPGVPCLIVGTQTDLRDDPAVREKLSKQKMQPVRKEDGDRMAKDLGAVKYVECSALTQYKLKDVFDEAIVAALEPAPKKRPKCVLL</sequence>
<dbReference type="PANTHER" id="PTHR23501:SF87">
    <property type="entry name" value="SIDEROPHORE IRON TRANSPORTER 2"/>
    <property type="match status" value="1"/>
</dbReference>
<gene>
    <name evidence="17" type="ORF">TRUGW13939_06298</name>
</gene>
<dbReference type="InterPro" id="IPR009784">
    <property type="entry name" value="DUF1349"/>
</dbReference>
<dbReference type="GO" id="GO:0012505">
    <property type="term" value="C:endomembrane system"/>
    <property type="evidence" value="ECO:0007669"/>
    <property type="project" value="UniProtKB-ARBA"/>
</dbReference>
<dbReference type="Pfam" id="PF07690">
    <property type="entry name" value="MFS_1"/>
    <property type="match status" value="1"/>
</dbReference>
<evidence type="ECO:0000256" key="11">
    <source>
        <dbReference type="ARBA" id="ARBA00023136"/>
    </source>
</evidence>
<keyword evidence="18" id="KW-1185">Reference proteome</keyword>
<dbReference type="FunFam" id="3.40.50.300:FF:000236">
    <property type="entry name" value="Cell division control protein 42"/>
    <property type="match status" value="1"/>
</dbReference>
<dbReference type="KEGG" id="trg:TRUGW13939_06298"/>
<dbReference type="GO" id="GO:0005938">
    <property type="term" value="C:cell cortex"/>
    <property type="evidence" value="ECO:0007669"/>
    <property type="project" value="UniProtKB-ARBA"/>
</dbReference>
<dbReference type="GeneID" id="55993793"/>
<dbReference type="GO" id="GO:0005525">
    <property type="term" value="F:GTP binding"/>
    <property type="evidence" value="ECO:0007669"/>
    <property type="project" value="UniProtKB-KW"/>
</dbReference>
<keyword evidence="4" id="KW-1003">Cell membrane</keyword>
<dbReference type="GO" id="GO:0051301">
    <property type="term" value="P:cell division"/>
    <property type="evidence" value="ECO:0007669"/>
    <property type="project" value="UniProtKB-KW"/>
</dbReference>
<evidence type="ECO:0000256" key="1">
    <source>
        <dbReference type="ARBA" id="ARBA00004141"/>
    </source>
</evidence>
<dbReference type="SUPFAM" id="SSF103473">
    <property type="entry name" value="MFS general substrate transporter"/>
    <property type="match status" value="1"/>
</dbReference>
<organism evidence="17 18">
    <name type="scientific">Talaromyces rugulosus</name>
    <name type="common">Penicillium rugulosum</name>
    <dbReference type="NCBI Taxonomy" id="121627"/>
    <lineage>
        <taxon>Eukaryota</taxon>
        <taxon>Fungi</taxon>
        <taxon>Dikarya</taxon>
        <taxon>Ascomycota</taxon>
        <taxon>Pezizomycotina</taxon>
        <taxon>Eurotiomycetes</taxon>
        <taxon>Eurotiomycetidae</taxon>
        <taxon>Eurotiales</taxon>
        <taxon>Trichocomaceae</taxon>
        <taxon>Talaromyces</taxon>
        <taxon>Talaromyces sect. Islandici</taxon>
    </lineage>
</organism>
<dbReference type="SMART" id="SM00174">
    <property type="entry name" value="RHO"/>
    <property type="match status" value="1"/>
</dbReference>
<protein>
    <recommendedName>
        <fullName evidence="16">Major facilitator superfamily (MFS) profile domain-containing protein</fullName>
    </recommendedName>
</protein>
<keyword evidence="13" id="KW-0636">Prenylation</keyword>
<evidence type="ECO:0000256" key="14">
    <source>
        <dbReference type="ARBA" id="ARBA00023306"/>
    </source>
</evidence>
<dbReference type="InterPro" id="IPR037874">
    <property type="entry name" value="Cdc42"/>
</dbReference>
<feature type="transmembrane region" description="Helical" evidence="15">
    <location>
        <begin position="504"/>
        <end position="523"/>
    </location>
</feature>
<comment type="subcellular location">
    <subcellularLocation>
        <location evidence="2">Cell membrane</location>
        <topology evidence="2">Lipid-anchor</topology>
        <orientation evidence="2">Cytoplasmic side</orientation>
    </subcellularLocation>
    <subcellularLocation>
        <location evidence="1">Membrane</location>
        <topology evidence="1">Multi-pass membrane protein</topology>
    </subcellularLocation>
</comment>
<evidence type="ECO:0000256" key="8">
    <source>
        <dbReference type="ARBA" id="ARBA00022741"/>
    </source>
</evidence>
<dbReference type="Gene3D" id="2.60.120.200">
    <property type="match status" value="1"/>
</dbReference>
<evidence type="ECO:0000256" key="9">
    <source>
        <dbReference type="ARBA" id="ARBA00022989"/>
    </source>
</evidence>
<dbReference type="InterPro" id="IPR027417">
    <property type="entry name" value="P-loop_NTPase"/>
</dbReference>
<dbReference type="GO" id="GO:0030427">
    <property type="term" value="C:site of polarized growth"/>
    <property type="evidence" value="ECO:0007669"/>
    <property type="project" value="UniProtKB-ARBA"/>
</dbReference>
<keyword evidence="12" id="KW-0449">Lipoprotein</keyword>
<dbReference type="GO" id="GO:0003924">
    <property type="term" value="F:GTPase activity"/>
    <property type="evidence" value="ECO:0007669"/>
    <property type="project" value="InterPro"/>
</dbReference>
<dbReference type="NCBIfam" id="TIGR00231">
    <property type="entry name" value="small_GTP"/>
    <property type="match status" value="1"/>
</dbReference>
<accession>A0A7H8QZI2</accession>
<keyword evidence="9 15" id="KW-1133">Transmembrane helix</keyword>
<evidence type="ECO:0000256" key="3">
    <source>
        <dbReference type="ARBA" id="ARBA00008112"/>
    </source>
</evidence>